<evidence type="ECO:0000313" key="13">
    <source>
        <dbReference type="Proteomes" id="UP000664521"/>
    </source>
</evidence>
<evidence type="ECO:0000256" key="5">
    <source>
        <dbReference type="ARBA" id="ARBA00022723"/>
    </source>
</evidence>
<evidence type="ECO:0000256" key="7">
    <source>
        <dbReference type="ARBA" id="ARBA00022842"/>
    </source>
</evidence>
<dbReference type="InterPro" id="IPR050241">
    <property type="entry name" value="NAD-cap_RNA_hydrolase_NudC"/>
</dbReference>
<comment type="caution">
    <text evidence="12">The sequence shown here is derived from an EMBL/GenBank/DDBJ whole genome shotgun (WGS) entry which is preliminary data.</text>
</comment>
<dbReference type="SUPFAM" id="SSF55811">
    <property type="entry name" value="Nudix"/>
    <property type="match status" value="1"/>
</dbReference>
<evidence type="ECO:0000256" key="6">
    <source>
        <dbReference type="ARBA" id="ARBA00022801"/>
    </source>
</evidence>
<keyword evidence="7" id="KW-0460">Magnesium</keyword>
<evidence type="ECO:0000256" key="2">
    <source>
        <dbReference type="ARBA" id="ARBA00001947"/>
    </source>
</evidence>
<accession>A0A8H3FL21</accession>
<dbReference type="GO" id="GO:0046872">
    <property type="term" value="F:metal ion binding"/>
    <property type="evidence" value="ECO:0007669"/>
    <property type="project" value="UniProtKB-KW"/>
</dbReference>
<dbReference type="EMBL" id="CAJPDS010000032">
    <property type="protein sequence ID" value="CAF9922941.1"/>
    <property type="molecule type" value="Genomic_DNA"/>
</dbReference>
<dbReference type="GO" id="GO:0019677">
    <property type="term" value="P:NAD+ catabolic process"/>
    <property type="evidence" value="ECO:0007669"/>
    <property type="project" value="TreeGrafter"/>
</dbReference>
<dbReference type="OrthoDB" id="10249612at2759"/>
<dbReference type="PROSITE" id="PS51462">
    <property type="entry name" value="NUDIX"/>
    <property type="match status" value="1"/>
</dbReference>
<evidence type="ECO:0000313" key="12">
    <source>
        <dbReference type="EMBL" id="CAF9922941.1"/>
    </source>
</evidence>
<evidence type="ECO:0000256" key="4">
    <source>
        <dbReference type="ARBA" id="ARBA00012381"/>
    </source>
</evidence>
<dbReference type="InterPro" id="IPR000086">
    <property type="entry name" value="NUDIX_hydrolase_dom"/>
</dbReference>
<dbReference type="GO" id="GO:0006742">
    <property type="term" value="P:NADP+ catabolic process"/>
    <property type="evidence" value="ECO:0007669"/>
    <property type="project" value="TreeGrafter"/>
</dbReference>
<comment type="catalytic activity">
    <reaction evidence="9">
        <text>a 5'-end NAD(+)-phospho-ribonucleoside in mRNA + H2O = a 5'-end phospho-adenosine-phospho-ribonucleoside in mRNA + beta-nicotinamide D-ribonucleotide + 2 H(+)</text>
        <dbReference type="Rhea" id="RHEA:60876"/>
        <dbReference type="Rhea" id="RHEA-COMP:15698"/>
        <dbReference type="Rhea" id="RHEA-COMP:15719"/>
        <dbReference type="ChEBI" id="CHEBI:14649"/>
        <dbReference type="ChEBI" id="CHEBI:15377"/>
        <dbReference type="ChEBI" id="CHEBI:15378"/>
        <dbReference type="ChEBI" id="CHEBI:144029"/>
        <dbReference type="ChEBI" id="CHEBI:144051"/>
    </reaction>
    <physiologicalReaction direction="left-to-right" evidence="9">
        <dbReference type="Rhea" id="RHEA:60877"/>
    </physiologicalReaction>
</comment>
<dbReference type="InterPro" id="IPR015376">
    <property type="entry name" value="Znr_NADH_PPase"/>
</dbReference>
<name>A0A8H3FL21_9LECA</name>
<evidence type="ECO:0000256" key="9">
    <source>
        <dbReference type="ARBA" id="ARBA00023679"/>
    </source>
</evidence>
<gene>
    <name evidence="12" type="primary">NPY1</name>
    <name evidence="12" type="ORF">HETSPECPRED_005197</name>
</gene>
<dbReference type="InterPro" id="IPR020084">
    <property type="entry name" value="NUDIX_hydrolase_CS"/>
</dbReference>
<dbReference type="Pfam" id="PF09297">
    <property type="entry name" value="Zn_ribbon_NUD"/>
    <property type="match status" value="1"/>
</dbReference>
<dbReference type="PROSITE" id="PS00893">
    <property type="entry name" value="NUDIX_BOX"/>
    <property type="match status" value="1"/>
</dbReference>
<feature type="region of interest" description="Disordered" evidence="10">
    <location>
        <begin position="375"/>
        <end position="415"/>
    </location>
</feature>
<dbReference type="Gene3D" id="3.90.79.10">
    <property type="entry name" value="Nucleoside Triphosphate Pyrophosphohydrolase"/>
    <property type="match status" value="1"/>
</dbReference>
<dbReference type="InterPro" id="IPR015375">
    <property type="entry name" value="NADH_PPase-like_N"/>
</dbReference>
<dbReference type="AlphaFoldDB" id="A0A8H3FL21"/>
<comment type="similarity">
    <text evidence="3">Belongs to the Nudix hydrolase family. NudC subfamily.</text>
</comment>
<evidence type="ECO:0000259" key="11">
    <source>
        <dbReference type="PROSITE" id="PS51462"/>
    </source>
</evidence>
<comment type="cofactor">
    <cofactor evidence="1">
        <name>Mg(2+)</name>
        <dbReference type="ChEBI" id="CHEBI:18420"/>
    </cofactor>
</comment>
<dbReference type="Pfam" id="PF00293">
    <property type="entry name" value="NUDIX"/>
    <property type="match status" value="1"/>
</dbReference>
<organism evidence="12 13">
    <name type="scientific">Heterodermia speciosa</name>
    <dbReference type="NCBI Taxonomy" id="116794"/>
    <lineage>
        <taxon>Eukaryota</taxon>
        <taxon>Fungi</taxon>
        <taxon>Dikarya</taxon>
        <taxon>Ascomycota</taxon>
        <taxon>Pezizomycotina</taxon>
        <taxon>Lecanoromycetes</taxon>
        <taxon>OSLEUM clade</taxon>
        <taxon>Lecanoromycetidae</taxon>
        <taxon>Caliciales</taxon>
        <taxon>Physciaceae</taxon>
        <taxon>Heterodermia</taxon>
    </lineage>
</organism>
<dbReference type="Gene3D" id="3.90.79.20">
    <property type="match status" value="1"/>
</dbReference>
<protein>
    <recommendedName>
        <fullName evidence="4">NAD(+) diphosphatase</fullName>
        <ecNumber evidence="4">3.6.1.22</ecNumber>
    </recommendedName>
</protein>
<feature type="domain" description="Nudix hydrolase" evidence="11">
    <location>
        <begin position="287"/>
        <end position="453"/>
    </location>
</feature>
<dbReference type="InterPro" id="IPR049734">
    <property type="entry name" value="NudC-like_C"/>
</dbReference>
<dbReference type="GO" id="GO:0005829">
    <property type="term" value="C:cytosol"/>
    <property type="evidence" value="ECO:0007669"/>
    <property type="project" value="TreeGrafter"/>
</dbReference>
<dbReference type="GO" id="GO:0035529">
    <property type="term" value="F:NADH pyrophosphatase activity"/>
    <property type="evidence" value="ECO:0007669"/>
    <property type="project" value="TreeGrafter"/>
</dbReference>
<dbReference type="GO" id="GO:0005777">
    <property type="term" value="C:peroxisome"/>
    <property type="evidence" value="ECO:0007669"/>
    <property type="project" value="TreeGrafter"/>
</dbReference>
<evidence type="ECO:0000256" key="8">
    <source>
        <dbReference type="ARBA" id="ARBA00023027"/>
    </source>
</evidence>
<keyword evidence="5" id="KW-0479">Metal-binding</keyword>
<keyword evidence="6" id="KW-0378">Hydrolase</keyword>
<sequence>MPAPELPEAAHADLDSMLSRKFGKEVANYFSGPEPQIPLRPSKLTAPGSPLNRVSFLRTDHTFLSRALKHPTTSFLLFNNLAPLGRDPTKLEYVSYNDVKPLIGEDPYSQTEEELISSYNSARTIPQLLFLGLDESSKSQSKSSSSSTARNTSDNSTFTYNIYAGAPFFALDVTPRGTHTAPANSLISTLQSRGLSFLEGRMHTSLPASTAAIYAQSRALLDWNARNPFCAQCGQPTLSINAGTKRTCPPTDWASLPSATSTSTDAAKPTQRPDCATRKGIHNVCFPRTDPTIIVAVLSADSQRVLLGRQKRWPQYWYSTLAGFVEPAESVEEAVRREVWEESGVLLGRVVIHSTQPWPYPANLMIGCVAQAVGAAPPDSAGSSSSIQRAGERQENGEGENVDARGNRGTKGTPEEIMLKHDPELEDAKWVSLEEVREALRVGTHNLLEGGGMGEGYREGALRLPPRTAIANQLLEAVINGGWNGLGGVKI</sequence>
<proteinExistence type="inferred from homology"/>
<feature type="region of interest" description="Disordered" evidence="10">
    <location>
        <begin position="251"/>
        <end position="273"/>
    </location>
</feature>
<keyword evidence="13" id="KW-1185">Reference proteome</keyword>
<dbReference type="EC" id="3.6.1.22" evidence="4"/>
<dbReference type="Proteomes" id="UP000664521">
    <property type="component" value="Unassembled WGS sequence"/>
</dbReference>
<dbReference type="PANTHER" id="PTHR42904:SF6">
    <property type="entry name" value="NAD-CAPPED RNA HYDROLASE NUDT12"/>
    <property type="match status" value="1"/>
</dbReference>
<evidence type="ECO:0000256" key="10">
    <source>
        <dbReference type="SAM" id="MobiDB-lite"/>
    </source>
</evidence>
<dbReference type="Pfam" id="PF09296">
    <property type="entry name" value="NUDIX-like"/>
    <property type="match status" value="1"/>
</dbReference>
<feature type="compositionally biased region" description="Basic and acidic residues" evidence="10">
    <location>
        <begin position="390"/>
        <end position="406"/>
    </location>
</feature>
<comment type="cofactor">
    <cofactor evidence="2">
        <name>Zn(2+)</name>
        <dbReference type="ChEBI" id="CHEBI:29105"/>
    </cofactor>
</comment>
<evidence type="ECO:0000256" key="3">
    <source>
        <dbReference type="ARBA" id="ARBA00009595"/>
    </source>
</evidence>
<reference evidence="12" key="1">
    <citation type="submission" date="2021-03" db="EMBL/GenBank/DDBJ databases">
        <authorList>
            <person name="Tagirdzhanova G."/>
        </authorList>
    </citation>
    <scope>NUCLEOTIDE SEQUENCE</scope>
</reference>
<dbReference type="InterPro" id="IPR015797">
    <property type="entry name" value="NUDIX_hydrolase-like_dom_sf"/>
</dbReference>
<dbReference type="PANTHER" id="PTHR42904">
    <property type="entry name" value="NUDIX HYDROLASE, NUDC SUBFAMILY"/>
    <property type="match status" value="1"/>
</dbReference>
<feature type="compositionally biased region" description="Low complexity" evidence="10">
    <location>
        <begin position="375"/>
        <end position="386"/>
    </location>
</feature>
<keyword evidence="8" id="KW-0520">NAD</keyword>
<dbReference type="CDD" id="cd03429">
    <property type="entry name" value="NUDIX_NADH_pyrophosphatase_Nudt13"/>
    <property type="match status" value="1"/>
</dbReference>
<evidence type="ECO:0000256" key="1">
    <source>
        <dbReference type="ARBA" id="ARBA00001946"/>
    </source>
</evidence>